<proteinExistence type="predicted"/>
<dbReference type="Proteomes" id="UP000006327">
    <property type="component" value="Unassembled WGS sequence"/>
</dbReference>
<sequence>MLTFDFMCVEGLLLILKHALALTALRGFFHTATLLYDLLFANRSKK</sequence>
<dbReference type="AlphaFoldDB" id="K6Z4U8"/>
<keyword evidence="1" id="KW-0472">Membrane</keyword>
<dbReference type="EMBL" id="BAEO01000017">
    <property type="protein sequence ID" value="GAC18440.1"/>
    <property type="molecule type" value="Genomic_DNA"/>
</dbReference>
<protein>
    <submittedName>
        <fullName evidence="2">Uncharacterized protein</fullName>
    </submittedName>
</protein>
<keyword evidence="1" id="KW-1133">Transmembrane helix</keyword>
<feature type="transmembrane region" description="Helical" evidence="1">
    <location>
        <begin position="20"/>
        <end position="40"/>
    </location>
</feature>
<name>K6Z4U8_9ALTE</name>
<evidence type="ECO:0000313" key="3">
    <source>
        <dbReference type="Proteomes" id="UP000006327"/>
    </source>
</evidence>
<organism evidence="2 3">
    <name type="scientific">Paraglaciecola arctica BSs20135</name>
    <dbReference type="NCBI Taxonomy" id="493475"/>
    <lineage>
        <taxon>Bacteria</taxon>
        <taxon>Pseudomonadati</taxon>
        <taxon>Pseudomonadota</taxon>
        <taxon>Gammaproteobacteria</taxon>
        <taxon>Alteromonadales</taxon>
        <taxon>Alteromonadaceae</taxon>
        <taxon>Paraglaciecola</taxon>
    </lineage>
</organism>
<reference evidence="2 3" key="1">
    <citation type="journal article" date="2017" name="Antonie Van Leeuwenhoek">
        <title>Rhizobium rhizosphaerae sp. nov., a novel species isolated from rice rhizosphere.</title>
        <authorList>
            <person name="Zhao J.J."/>
            <person name="Zhang J."/>
            <person name="Zhang R.J."/>
            <person name="Zhang C.W."/>
            <person name="Yin H.Q."/>
            <person name="Zhang X.X."/>
        </authorList>
    </citation>
    <scope>NUCLEOTIDE SEQUENCE [LARGE SCALE GENOMIC DNA]</scope>
    <source>
        <strain evidence="2 3">BSs20135</strain>
    </source>
</reference>
<comment type="caution">
    <text evidence="2">The sequence shown here is derived from an EMBL/GenBank/DDBJ whole genome shotgun (WGS) entry which is preliminary data.</text>
</comment>
<evidence type="ECO:0000313" key="2">
    <source>
        <dbReference type="EMBL" id="GAC18440.1"/>
    </source>
</evidence>
<keyword evidence="3" id="KW-1185">Reference proteome</keyword>
<gene>
    <name evidence="2" type="ORF">GARC_1465</name>
</gene>
<accession>K6Z4U8</accession>
<keyword evidence="1" id="KW-0812">Transmembrane</keyword>
<evidence type="ECO:0000256" key="1">
    <source>
        <dbReference type="SAM" id="Phobius"/>
    </source>
</evidence>